<dbReference type="EMBL" id="KN817539">
    <property type="protein sequence ID" value="KJA24115.1"/>
    <property type="molecule type" value="Genomic_DNA"/>
</dbReference>
<dbReference type="Pfam" id="PF01425">
    <property type="entry name" value="Amidase"/>
    <property type="match status" value="1"/>
</dbReference>
<sequence length="178" mass="19365">SAVETTRAFYKCAVIAHQLTNCLTRIFKERALARATELDEILRETGKTVWLLHGPPVSLKGACSIGDCIYCVSTSYVSGIGQYADHDSVIIEILHKCGAVPFVRTYVSQTLMMSTLLSPTTHYLLNLQKVGETHSNVFGRTLNPYNCSLTSGGSSDWESAPLIAIKGSPPEVGMNIVQ</sequence>
<dbReference type="AlphaFoldDB" id="A0A0D2PXG2"/>
<evidence type="ECO:0000313" key="4">
    <source>
        <dbReference type="EMBL" id="KJA24115.1"/>
    </source>
</evidence>
<evidence type="ECO:0000313" key="5">
    <source>
        <dbReference type="Proteomes" id="UP000054270"/>
    </source>
</evidence>
<comment type="similarity">
    <text evidence="1">Belongs to the amidase family.</text>
</comment>
<evidence type="ECO:0000256" key="2">
    <source>
        <dbReference type="ARBA" id="ARBA00022801"/>
    </source>
</evidence>
<evidence type="ECO:0000256" key="1">
    <source>
        <dbReference type="ARBA" id="ARBA00009199"/>
    </source>
</evidence>
<dbReference type="Gene3D" id="3.90.1300.10">
    <property type="entry name" value="Amidase signature (AS) domain"/>
    <property type="match status" value="1"/>
</dbReference>
<feature type="domain" description="Amidase" evidence="3">
    <location>
        <begin position="4"/>
        <end position="172"/>
    </location>
</feature>
<dbReference type="GO" id="GO:0016787">
    <property type="term" value="F:hydrolase activity"/>
    <property type="evidence" value="ECO:0007669"/>
    <property type="project" value="UniProtKB-KW"/>
</dbReference>
<gene>
    <name evidence="4" type="ORF">HYPSUDRAFT_136874</name>
</gene>
<dbReference type="OrthoDB" id="6428749at2759"/>
<reference evidence="5" key="1">
    <citation type="submission" date="2014-04" db="EMBL/GenBank/DDBJ databases">
        <title>Evolutionary Origins and Diversification of the Mycorrhizal Mutualists.</title>
        <authorList>
            <consortium name="DOE Joint Genome Institute"/>
            <consortium name="Mycorrhizal Genomics Consortium"/>
            <person name="Kohler A."/>
            <person name="Kuo A."/>
            <person name="Nagy L.G."/>
            <person name="Floudas D."/>
            <person name="Copeland A."/>
            <person name="Barry K.W."/>
            <person name="Cichocki N."/>
            <person name="Veneault-Fourrey C."/>
            <person name="LaButti K."/>
            <person name="Lindquist E.A."/>
            <person name="Lipzen A."/>
            <person name="Lundell T."/>
            <person name="Morin E."/>
            <person name="Murat C."/>
            <person name="Riley R."/>
            <person name="Ohm R."/>
            <person name="Sun H."/>
            <person name="Tunlid A."/>
            <person name="Henrissat B."/>
            <person name="Grigoriev I.V."/>
            <person name="Hibbett D.S."/>
            <person name="Martin F."/>
        </authorList>
    </citation>
    <scope>NUCLEOTIDE SEQUENCE [LARGE SCALE GENOMIC DNA]</scope>
    <source>
        <strain evidence="5">FD-334 SS-4</strain>
    </source>
</reference>
<proteinExistence type="inferred from homology"/>
<dbReference type="SUPFAM" id="SSF75304">
    <property type="entry name" value="Amidase signature (AS) enzymes"/>
    <property type="match status" value="1"/>
</dbReference>
<dbReference type="InterPro" id="IPR023631">
    <property type="entry name" value="Amidase_dom"/>
</dbReference>
<dbReference type="PANTHER" id="PTHR46072">
    <property type="entry name" value="AMIDASE-RELATED-RELATED"/>
    <property type="match status" value="1"/>
</dbReference>
<organism evidence="4 5">
    <name type="scientific">Hypholoma sublateritium (strain FD-334 SS-4)</name>
    <dbReference type="NCBI Taxonomy" id="945553"/>
    <lineage>
        <taxon>Eukaryota</taxon>
        <taxon>Fungi</taxon>
        <taxon>Dikarya</taxon>
        <taxon>Basidiomycota</taxon>
        <taxon>Agaricomycotina</taxon>
        <taxon>Agaricomycetes</taxon>
        <taxon>Agaricomycetidae</taxon>
        <taxon>Agaricales</taxon>
        <taxon>Agaricineae</taxon>
        <taxon>Strophariaceae</taxon>
        <taxon>Hypholoma</taxon>
    </lineage>
</organism>
<name>A0A0D2PXG2_HYPSF</name>
<dbReference type="STRING" id="945553.A0A0D2PXG2"/>
<dbReference type="Proteomes" id="UP000054270">
    <property type="component" value="Unassembled WGS sequence"/>
</dbReference>
<keyword evidence="2" id="KW-0378">Hydrolase</keyword>
<feature type="non-terminal residue" evidence="4">
    <location>
        <position position="1"/>
    </location>
</feature>
<accession>A0A0D2PXG2</accession>
<protein>
    <recommendedName>
        <fullName evidence="3">Amidase domain-containing protein</fullName>
    </recommendedName>
</protein>
<keyword evidence="5" id="KW-1185">Reference proteome</keyword>
<evidence type="ECO:0000259" key="3">
    <source>
        <dbReference type="Pfam" id="PF01425"/>
    </source>
</evidence>
<dbReference type="InterPro" id="IPR036928">
    <property type="entry name" value="AS_sf"/>
</dbReference>